<feature type="region of interest" description="Disordered" evidence="2">
    <location>
        <begin position="2601"/>
        <end position="2631"/>
    </location>
</feature>
<feature type="compositionally biased region" description="Polar residues" evidence="2">
    <location>
        <begin position="2883"/>
        <end position="2892"/>
    </location>
</feature>
<name>A0A7S0HV02_9CRYP</name>
<feature type="coiled-coil region" evidence="1">
    <location>
        <begin position="2637"/>
        <end position="2756"/>
    </location>
</feature>
<dbReference type="PANTHER" id="PTHR47236:SF4">
    <property type="entry name" value="GENE 9195-RELATED"/>
    <property type="match status" value="1"/>
</dbReference>
<feature type="region of interest" description="Disordered" evidence="2">
    <location>
        <begin position="1626"/>
        <end position="1673"/>
    </location>
</feature>
<feature type="compositionally biased region" description="Basic and acidic residues" evidence="2">
    <location>
        <begin position="1960"/>
        <end position="1979"/>
    </location>
</feature>
<organism evidence="3">
    <name type="scientific">Hanusia phi</name>
    <dbReference type="NCBI Taxonomy" id="3032"/>
    <lineage>
        <taxon>Eukaryota</taxon>
        <taxon>Cryptophyceae</taxon>
        <taxon>Pyrenomonadales</taxon>
        <taxon>Geminigeraceae</taxon>
        <taxon>Hanusia</taxon>
    </lineage>
</organism>
<dbReference type="SMART" id="SM01411">
    <property type="entry name" value="Ephrin_rec_like"/>
    <property type="match status" value="7"/>
</dbReference>
<proteinExistence type="predicted"/>
<feature type="coiled-coil region" evidence="1">
    <location>
        <begin position="2235"/>
        <end position="2269"/>
    </location>
</feature>
<feature type="coiled-coil region" evidence="1">
    <location>
        <begin position="2029"/>
        <end position="2075"/>
    </location>
</feature>
<dbReference type="EMBL" id="HBEO01027365">
    <property type="protein sequence ID" value="CAD8498880.1"/>
    <property type="molecule type" value="Transcribed_RNA"/>
</dbReference>
<feature type="coiled-coil region" evidence="1">
    <location>
        <begin position="2368"/>
        <end position="2573"/>
    </location>
</feature>
<evidence type="ECO:0000256" key="1">
    <source>
        <dbReference type="SAM" id="Coils"/>
    </source>
</evidence>
<feature type="region of interest" description="Disordered" evidence="2">
    <location>
        <begin position="2875"/>
        <end position="2904"/>
    </location>
</feature>
<dbReference type="PANTHER" id="PTHR47236">
    <property type="entry name" value="GENE, 32742-RELATED-RELATED"/>
    <property type="match status" value="1"/>
</dbReference>
<feature type="compositionally biased region" description="Acidic residues" evidence="2">
    <location>
        <begin position="2617"/>
        <end position="2631"/>
    </location>
</feature>
<evidence type="ECO:0000313" key="3">
    <source>
        <dbReference type="EMBL" id="CAD8498880.1"/>
    </source>
</evidence>
<gene>
    <name evidence="3" type="ORF">HPHI1048_LOCUS18486</name>
</gene>
<sequence length="3162" mass="356120">MESQCVPCPSGTTCVQNHEGDGYSNYTLSCPIRHFCDEGSTPQLCPDGFYGDKENLSSIEQCQECPAGLWCRNGEVKGSCYSGYICSAGSSCADPGASNNCRQSSIPGQTNGFCPEGHYCPEGTKYPEPCPAGTRLSSKDPGFPGRSVCDCEHCLEGEYCKAGSIVAQPCAAGFFCPGVVVYKSTGLNASNCSSKYCGLFSSPKPCPAGYFNPKVGQMSIQSCLLCGQLMDDGEDYRGYYCPQENSSSQTLCPAGNFCLEGVSKEISCPAGFYRSNPGAYQLEQCELCDAGMFCPEGSIIPIPCQAGSYCPAGSSKGQACEGGFYCPGNVSIPLECPPGTYCEGATISPKLCPAGTFCPAKSFLPTLCPFGTRAIEGKSSNFSAVEDSCSPCPPGSFGAHISRLVCEPCFAGYVCYGNTTRGDPRSLARDRGEVCPPGFYCPQGSFQPNACPRGTFRKEAGASKFDECLACPSNSFNNKTGQPLCIPCGGSAISRNDSLECQCKGKNRVFQPFDSACRCMPNTTVYNSAGDPQPDEATTDGILDCEPLVMPRCTANQLRSQSGSCVQPCADSNCESPPCYCDSAGIDMCNNSCPDFQYPKAEKLQVDATIGAMVVCVCKCRAGSDNLKCVDPDVVSQAKSFEIITDSKGNAVLSITEGTNKTYYLLPSTQSTQGSNANFVGTSQDGFTGLLDAPLSFFEQLGLTECQFNSDKVCASTVQGTLSRRRGEVSELYDDVPRDVLLPGSTEYHARNTRRRNYMRRHSVMLRAIPIDNAQVTGVQTPVLCVKTGNGVIWTITSFNGVNHYPEYVPDSLFNTNPTFDYGAFVNLADKIKKGSNLTTFFLAFDQPGIYVFRDAGDKSKQTVVGVVDPVLDCPRPFQYNTIQPLSADILSSFPSAEKQQVIAPNYDLITNVMIAFSAIIAISCAIVYYRNRTAWDFQKNETPEYRKLASGDALKSLASNQNSSRKYQTLDDIEELTDYVNVDGFRADYLFDKLQDQAHFVTEKLTEQKRDAKEFYDRLSSETMNLRKLLDDKHPSGFSQHDRMLAERRKEDLFKEVRRRKAIGEVGLQLHSTLLESNKLESNVRIEHYSKVSQNFKSFFASLDQLISLWNAESLEALDSSFTKVKGLESQMAEDPGQLVGACLLDSAGNQIPADRLYDQAGRPNLEVVEIDELTKLMIPKSGSKMRTGAGQVLYVPTNCCILPGTCSVVPIEGYVYLDLSTNRFLCSNQLDRKCLLSGFIPYFCNPAPKDGRNFPHTNGIYSHLIPPIDKGWPLNSSRTMIDPCTGLRVPVLGVTLDHTSKEITAVGGSYQDPETRLLRPIRYGDLFEAPETKEIHIITGVKIDHDVYKVVPLGGKYVDHGTEEMRSILPGLPFSDVFSSRTQKISRSICDPFNFNRTLLIPDLLERCIKKVENAIQTELLQKCESVVRSCQLQRGSSIEKIQSLQAQLFKVRSELRGELQALFDVKTRSDAVFFQFTSRSQEALGHQKFLKEKGGVMGMRLDPVLNEELPLLEGGKMYESTTRNEIIILDFETDKETRLCEGLGCTVMDPIAGIVRPAIVGGRMRDSATGHVVPIARVTRDPATFQIVPESNLRGVHVQGSSIQFNLATLDASQLLDALSQMSNASDGESPEHGMELSQPATFKKTKAVKSSVKKSKRESREGQEKVEDATDSSAYLNIASFMEELSQKLKIISDDLCQKYQPTSFEEVEKIRSAILTNAKSFTEALRDSYNNTLQTHFENVKNKSQKALDEAERQKLLKEFSLQEELLEFVLRSEGSKVLKTYSNMYGEHFERLLHKHLQDVANRENLKRKVENGEATPADDAALKIKEALDTSMIAKVEGVLKENVNALLGKLSQTRKRMVEILGSSAEFDEAMVDSMIDEHERMHDQLDLDGKKALFHQISDIEMKNEEEKNRKITLLRATAPRRQARSLWKKAKGLAPVSARKSSISSTSDSEEVRIEKAKNRHTEQKANLESAHEEYASIAIESYRQEIEMKNRGEIRKLDEFCLQKFEAMGDDEERKRMLESHYNEREKLKNKLEIDKERQLTEFNKKLAERRAQQLQNLDALQKEEMIALKDADHDEHASKMALQADLLVQHLQEETKIEGALWQQQQSEVQDFIRAQTEQEEAQQNLMEMKLLSNIAATDDPDLRQKMLDEHNIAIQKVKLQQGIARNKTEEDIRRRLNERKAKKLSSLGDQHSKAKALVETAIPLEEISSELANLNEISASMLRHEEQKAREYENLLRTAESEIKTLRLELEQRMNSSIEMATNEFKQQMVTSTYSDEDRERLLRNHDEEIRMMKQQMQLDAARQVGNLESMLQNRRQKKKRQMEAIQAKEMKQFGVEGTTKVAEISLDNLDTVYKAKEDKEIAAILDKLSAEEEKLLAESRQQIVEAQQSSDLSDAEREKLVKQHEENLQKLKSYMDIEKQKKTDELKMQIEERKRRKAEKLQERARLQQIEEEIRNKQQAELELLEQTHEKQIETELMQVENELEIEKERENARMMIEMDRKLEEAKQAEMKKIEVVTSDAVERERLLKEADARLDHVKHQAEIEKQKQEKALQEKLALKKAKRASELKRRHDEELSLKMCQQVEEAEKMLSRESQGTSAEYDSGDEGIEGESPDDYENAELHKRLEEERKAFEAEMILISGERERVRKELKEKHEAEKSKIEIEMKKEQEELEKQMRLEQAARMEEFERRKLQMKQEMENASNKMSSAEREILIKQHEERLRNLEQEAMAKKASIDSDLKEKLEQRKLKKKMQAKKGLEQMEGVNEVMLAQETTIKGNFRDNRIQEFKLIFSQGRESEARKLLRDFHSEELQQLQAAQASEIVKAKARGLQGGIESEAVLLEKTHENKILELKTKQEREKSDLEKSVYGNTSTSSLLQADEKPEETANDQLSALQSQIEKMETEYRSKQEMERQKFEQKRAELASRGAQRIRELHEEMMKPIAESASSALQTREDIQREHEEENEALVLAIDDEKHRQHHLLTRRLRERQEARLQSTLDNAKKAGSEMLMKSLGKTTDADPDAANLNAPGGGQRRIRFKPQKTSPSRQLQEILGLSPPRDEQGSQVPRTFEAEQVIFEQKIASAKEMEMVESQREKELAKELEELKLGKIISSEGPARSKWVDMMKNSDLSAKLDDVETMLKTLLSD</sequence>
<protein>
    <submittedName>
        <fullName evidence="3">Uncharacterized protein</fullName>
    </submittedName>
</protein>
<evidence type="ECO:0000256" key="2">
    <source>
        <dbReference type="SAM" id="MobiDB-lite"/>
    </source>
</evidence>
<feature type="compositionally biased region" description="Basic residues" evidence="2">
    <location>
        <begin position="1647"/>
        <end position="1661"/>
    </location>
</feature>
<feature type="region of interest" description="Disordered" evidence="2">
    <location>
        <begin position="1948"/>
        <end position="1979"/>
    </location>
</feature>
<reference evidence="3" key="1">
    <citation type="submission" date="2021-01" db="EMBL/GenBank/DDBJ databases">
        <authorList>
            <person name="Corre E."/>
            <person name="Pelletier E."/>
            <person name="Niang G."/>
            <person name="Scheremetjew M."/>
            <person name="Finn R."/>
            <person name="Kale V."/>
            <person name="Holt S."/>
            <person name="Cochrane G."/>
            <person name="Meng A."/>
            <person name="Brown T."/>
            <person name="Cohen L."/>
        </authorList>
    </citation>
    <scope>NUCLEOTIDE SEQUENCE</scope>
    <source>
        <strain evidence="3">CCMP325</strain>
    </source>
</reference>
<feature type="region of interest" description="Disordered" evidence="2">
    <location>
        <begin position="3030"/>
        <end position="3064"/>
    </location>
</feature>
<feature type="compositionally biased region" description="Basic and acidic residues" evidence="2">
    <location>
        <begin position="1662"/>
        <end position="1672"/>
    </location>
</feature>
<accession>A0A7S0HV02</accession>
<feature type="compositionally biased region" description="Low complexity" evidence="2">
    <location>
        <begin position="1948"/>
        <end position="1957"/>
    </location>
</feature>
<keyword evidence="1" id="KW-0175">Coiled coil</keyword>